<protein>
    <recommendedName>
        <fullName evidence="1">KIB1-4 beta-propeller domain-containing protein</fullName>
    </recommendedName>
</protein>
<feature type="domain" description="KIB1-4 beta-propeller" evidence="1">
    <location>
        <begin position="68"/>
        <end position="414"/>
    </location>
</feature>
<dbReference type="Pfam" id="PF03478">
    <property type="entry name" value="Beta-prop_KIB1-4"/>
    <property type="match status" value="1"/>
</dbReference>
<dbReference type="EMBL" id="JAVIJP010000016">
    <property type="protein sequence ID" value="KAL3642757.1"/>
    <property type="molecule type" value="Genomic_DNA"/>
</dbReference>
<dbReference type="PANTHER" id="PTHR44259:SF37">
    <property type="entry name" value="DUF1618 DOMAIN-CONTAINING PROTEIN"/>
    <property type="match status" value="1"/>
</dbReference>
<sequence>MDFSFSVLLRSICHKLVEWSARSVFASWFNLDAEFRPVTANESVLNQYCSPWLMLSPESIGGTMSNKFYSLADNKVETPSPCSDVIRNHRMLTCRGSSHGWLALVSPQDDQLFLYNPISGRHINLPSIVNLPRLPIDDLISMRDVAKLILSCSPDEDEENCRAVVINGCGNALAFCFPGRSKEWTMMFDKKRGRRGYVDIVYSDKQKLFFVLTNNSGIETWDLGDDPSSSPKLIKIVNLDRNEFFLSSPLKGAVKLMCGAGTAGNLVVAKEDLLLFVIRYVVDYVGPDGQCFGHTDKRRPDYVDPLNWDYDYVDGRHPDRFPARCHYMTVGFDIWKHDPKSGKFNYLDSSSLGDLAIFVGEHSHSVAIPATHEFSELKPNSIYFTDGYYTGSLEGRVTRSGLFGRGGHDIGIYNYKDRTVSPCYYPCDASSVKTILPAPIWFFPSQID</sequence>
<dbReference type="AlphaFoldDB" id="A0ABD3DM69"/>
<comment type="caution">
    <text evidence="2">The sequence shown here is derived from an EMBL/GenBank/DDBJ whole genome shotgun (WGS) entry which is preliminary data.</text>
</comment>
<dbReference type="InterPro" id="IPR050942">
    <property type="entry name" value="F-box_BR-signaling"/>
</dbReference>
<dbReference type="PANTHER" id="PTHR44259">
    <property type="entry name" value="OS07G0183000 PROTEIN-RELATED"/>
    <property type="match status" value="1"/>
</dbReference>
<proteinExistence type="predicted"/>
<organism evidence="2 3">
    <name type="scientific">Castilleja foliolosa</name>
    <dbReference type="NCBI Taxonomy" id="1961234"/>
    <lineage>
        <taxon>Eukaryota</taxon>
        <taxon>Viridiplantae</taxon>
        <taxon>Streptophyta</taxon>
        <taxon>Embryophyta</taxon>
        <taxon>Tracheophyta</taxon>
        <taxon>Spermatophyta</taxon>
        <taxon>Magnoliopsida</taxon>
        <taxon>eudicotyledons</taxon>
        <taxon>Gunneridae</taxon>
        <taxon>Pentapetalae</taxon>
        <taxon>asterids</taxon>
        <taxon>lamiids</taxon>
        <taxon>Lamiales</taxon>
        <taxon>Orobanchaceae</taxon>
        <taxon>Pedicularideae</taxon>
        <taxon>Castillejinae</taxon>
        <taxon>Castilleja</taxon>
    </lineage>
</organism>
<evidence type="ECO:0000259" key="1">
    <source>
        <dbReference type="Pfam" id="PF03478"/>
    </source>
</evidence>
<keyword evidence="3" id="KW-1185">Reference proteome</keyword>
<evidence type="ECO:0000313" key="2">
    <source>
        <dbReference type="EMBL" id="KAL3642757.1"/>
    </source>
</evidence>
<accession>A0ABD3DM69</accession>
<reference evidence="3" key="1">
    <citation type="journal article" date="2024" name="IScience">
        <title>Strigolactones Initiate the Formation of Haustorium-like Structures in Castilleja.</title>
        <authorList>
            <person name="Buerger M."/>
            <person name="Peterson D."/>
            <person name="Chory J."/>
        </authorList>
    </citation>
    <scope>NUCLEOTIDE SEQUENCE [LARGE SCALE GENOMIC DNA]</scope>
</reference>
<dbReference type="InterPro" id="IPR005174">
    <property type="entry name" value="KIB1-4_b-propeller"/>
</dbReference>
<gene>
    <name evidence="2" type="ORF">CASFOL_013572</name>
</gene>
<dbReference type="Proteomes" id="UP001632038">
    <property type="component" value="Unassembled WGS sequence"/>
</dbReference>
<name>A0ABD3DM69_9LAMI</name>
<evidence type="ECO:0000313" key="3">
    <source>
        <dbReference type="Proteomes" id="UP001632038"/>
    </source>
</evidence>